<gene>
    <name evidence="8" type="primary">orf6</name>
</gene>
<dbReference type="Pfam" id="PF02534">
    <property type="entry name" value="T4SS-DNA_transf"/>
    <property type="match status" value="1"/>
</dbReference>
<evidence type="ECO:0000313" key="8">
    <source>
        <dbReference type="EMBL" id="AAD25912.1"/>
    </source>
</evidence>
<sequence length="548" mass="60976">MDMIIMPVIIVGALIYMRIHNHKQADYDEDKSKGFDLRAFIFPIHYFIRSTIFTTFNSNGLAFVFVLFAGGYALILAMPVWYMNKTVGNYFLIYLLISWVVCLLPQRTSLASGELGKAHFVSETGLKKGNLMNKDVIVFGKKGRQLVAKPNDLDGNVAIFGGAGTGKTAGNLIPTLLTYQGNAFVVDIKPELLAKTGHLHPNKKVLNFIDPQLAYDPLAVIDSYTDVVDLAQTLIPISPDIKEPYFKESAQNIVASACWEFKDSKSFSEIAEWLTANKADEIIEQLSASEKSETRILINAVAGIKPEQLASLMNELRNTLVVFATDPVLRQLSGKGASISPKDIEENWIYLVLPESKLQVYSRYLSLIVSQFTRYLTQRPEKAQPNILMALDEFPRLGLMPAFTDAISTLRSRNVSVMILLQSLAQLDKIYQENGRKVIMDNMHYVVVHNALDNTSQKYFSDRAGAKTAVIKGTTVGAGGSAGTIDALFGSHSTNYNQQSVPLIRPEEFATLEKPILYAYKLGVARVDKVYWFNDSRMKSLVEQGGVR</sequence>
<feature type="transmembrane region" description="Helical" evidence="7">
    <location>
        <begin position="60"/>
        <end position="81"/>
    </location>
</feature>
<accession>Q9WW76</accession>
<evidence type="ECO:0000313" key="9">
    <source>
        <dbReference type="EMBL" id="AAD39618.1"/>
    </source>
</evidence>
<evidence type="ECO:0000256" key="2">
    <source>
        <dbReference type="ARBA" id="ARBA00008806"/>
    </source>
</evidence>
<keyword evidence="6 7" id="KW-0472">Membrane</keyword>
<dbReference type="PANTHER" id="PTHR37937">
    <property type="entry name" value="CONJUGATIVE TRANSFER: DNA TRANSPORT"/>
    <property type="match status" value="1"/>
</dbReference>
<name>Q9WW76_PEDPE</name>
<keyword evidence="4 7" id="KW-0812">Transmembrane</keyword>
<evidence type="ECO:0000256" key="3">
    <source>
        <dbReference type="ARBA" id="ARBA00022475"/>
    </source>
</evidence>
<dbReference type="EMBL" id="AF069302">
    <property type="protein sequence ID" value="AAD25912.1"/>
    <property type="molecule type" value="Genomic_DNA"/>
</dbReference>
<organism evidence="9">
    <name type="scientific">Pediococcus pentosaceus</name>
    <dbReference type="NCBI Taxonomy" id="1255"/>
    <lineage>
        <taxon>Bacteria</taxon>
        <taxon>Bacillati</taxon>
        <taxon>Bacillota</taxon>
        <taxon>Bacilli</taxon>
        <taxon>Lactobacillales</taxon>
        <taxon>Lactobacillaceae</taxon>
        <taxon>Pediococcus</taxon>
    </lineage>
</organism>
<keyword evidence="3" id="KW-1003">Cell membrane</keyword>
<dbReference type="PANTHER" id="PTHR37937:SF1">
    <property type="entry name" value="CONJUGATIVE TRANSFER: DNA TRANSPORT"/>
    <property type="match status" value="1"/>
</dbReference>
<dbReference type="Gene3D" id="3.40.50.300">
    <property type="entry name" value="P-loop containing nucleotide triphosphate hydrolases"/>
    <property type="match status" value="1"/>
</dbReference>
<keyword evidence="9" id="KW-0614">Plasmid</keyword>
<comment type="subcellular location">
    <subcellularLocation>
        <location evidence="1">Cell membrane</location>
        <topology evidence="1">Multi-pass membrane protein</topology>
    </subcellularLocation>
</comment>
<keyword evidence="5 7" id="KW-1133">Transmembrane helix</keyword>
<feature type="transmembrane region" description="Helical" evidence="7">
    <location>
        <begin position="87"/>
        <end position="104"/>
    </location>
</feature>
<dbReference type="InterPro" id="IPR027417">
    <property type="entry name" value="P-loop_NTPase"/>
</dbReference>
<reference evidence="8" key="1">
    <citation type="submission" date="1998-06" db="EMBL/GenBank/DDBJ databases">
        <title>Pediococcus pentosaceus pediocin A encoding plasmid, pMD136.</title>
        <authorList>
            <person name="Kantor A."/>
            <person name="Mett A."/>
            <person name="Shapira R."/>
        </authorList>
    </citation>
    <scope>NUCLEOTIDE SEQUENCE</scope>
    <source>
        <strain evidence="8">ATCC 43200</strain>
        <plasmid evidence="8">pMD136</plasmid>
    </source>
</reference>
<dbReference type="CDD" id="cd01127">
    <property type="entry name" value="TrwB_TraG_TraD_VirD4"/>
    <property type="match status" value="1"/>
</dbReference>
<dbReference type="GO" id="GO:0005886">
    <property type="term" value="C:plasma membrane"/>
    <property type="evidence" value="ECO:0007669"/>
    <property type="project" value="UniProtKB-SubCell"/>
</dbReference>
<reference evidence="9" key="2">
    <citation type="journal article" date="2000" name="Plasmid">
        <title>Nucleotide sequence and analysis of plasmid pMD136 from Pediococcus pentosaceus FBB61 (ATCC43200) involved in pediocin A production.</title>
        <authorList>
            <person name="Giacomini A."/>
            <person name="Squartini A."/>
            <person name="Nuti M.P."/>
        </authorList>
    </citation>
    <scope>NUCLEOTIDE SEQUENCE</scope>
    <source>
        <strain evidence="9">ATCC 43200</strain>
        <plasmid evidence="9">pMD136</plasmid>
    </source>
</reference>
<dbReference type="EMBL" id="AF033858">
    <property type="protein sequence ID" value="AAD39618.1"/>
    <property type="molecule type" value="Genomic_DNA"/>
</dbReference>
<evidence type="ECO:0000256" key="7">
    <source>
        <dbReference type="SAM" id="Phobius"/>
    </source>
</evidence>
<dbReference type="SUPFAM" id="SSF52540">
    <property type="entry name" value="P-loop containing nucleoside triphosphate hydrolases"/>
    <property type="match status" value="1"/>
</dbReference>
<evidence type="ECO:0000256" key="6">
    <source>
        <dbReference type="ARBA" id="ARBA00023136"/>
    </source>
</evidence>
<dbReference type="InterPro" id="IPR051539">
    <property type="entry name" value="T4SS-coupling_protein"/>
</dbReference>
<proteinExistence type="inferred from homology"/>
<dbReference type="InterPro" id="IPR003688">
    <property type="entry name" value="TraG/VirD4"/>
</dbReference>
<dbReference type="RefSeq" id="WP_010889632.1">
    <property type="nucleotide sequence ID" value="NC_001277.1"/>
</dbReference>
<geneLocation type="plasmid" evidence="9">
    <name>pMD136</name>
</geneLocation>
<dbReference type="AlphaFoldDB" id="Q9WW76"/>
<protein>
    <submittedName>
        <fullName evidence="8">Orf6</fullName>
    </submittedName>
    <submittedName>
        <fullName evidence="9">VirD4-like protein</fullName>
    </submittedName>
</protein>
<comment type="similarity">
    <text evidence="2">Belongs to the VirD4/TraG family.</text>
</comment>
<evidence type="ECO:0000256" key="1">
    <source>
        <dbReference type="ARBA" id="ARBA00004651"/>
    </source>
</evidence>
<evidence type="ECO:0000256" key="5">
    <source>
        <dbReference type="ARBA" id="ARBA00022989"/>
    </source>
</evidence>
<evidence type="ECO:0000256" key="4">
    <source>
        <dbReference type="ARBA" id="ARBA00022692"/>
    </source>
</evidence>